<protein>
    <submittedName>
        <fullName evidence="1">Uncharacterized protein</fullName>
    </submittedName>
</protein>
<accession>A0A3N3DYQ5</accession>
<organism evidence="1 2">
    <name type="scientific">Vibrio ponticus</name>
    <dbReference type="NCBI Taxonomy" id="265668"/>
    <lineage>
        <taxon>Bacteria</taxon>
        <taxon>Pseudomonadati</taxon>
        <taxon>Pseudomonadota</taxon>
        <taxon>Gammaproteobacteria</taxon>
        <taxon>Vibrionales</taxon>
        <taxon>Vibrionaceae</taxon>
        <taxon>Vibrio</taxon>
    </lineage>
</organism>
<dbReference type="AlphaFoldDB" id="A0A3N3DYQ5"/>
<proteinExistence type="predicted"/>
<evidence type="ECO:0000313" key="2">
    <source>
        <dbReference type="Proteomes" id="UP000278792"/>
    </source>
</evidence>
<name>A0A3N3DYQ5_9VIBR</name>
<dbReference type="Proteomes" id="UP000278792">
    <property type="component" value="Unassembled WGS sequence"/>
</dbReference>
<evidence type="ECO:0000313" key="1">
    <source>
        <dbReference type="EMBL" id="ROV59542.1"/>
    </source>
</evidence>
<comment type="caution">
    <text evidence="1">The sequence shown here is derived from an EMBL/GenBank/DDBJ whole genome shotgun (WGS) entry which is preliminary data.</text>
</comment>
<dbReference type="EMBL" id="RKIK01000038">
    <property type="protein sequence ID" value="ROV59542.1"/>
    <property type="molecule type" value="Genomic_DNA"/>
</dbReference>
<gene>
    <name evidence="1" type="ORF">EGH82_13370</name>
</gene>
<sequence>MEREAELRSKSRDRKAKLCFGNRERKAKALLRDAGTQSIALLRDTRKIRFPTRAYALYGMTKITKADATSAFSFAFQNPLRMFGTRSEASLRESGTQSIALLRDARKTRFPTRAYALYGITEISVRHRSSFYVPESVIRSRKAFPH</sequence>
<reference evidence="1 2" key="1">
    <citation type="submission" date="2018-11" db="EMBL/GenBank/DDBJ databases">
        <title>Vibrio ponticus strain CAIM 1751 pathogenic for the snapper Lutjanus guttatus.</title>
        <authorList>
            <person name="Soto-Rodriguez S."/>
            <person name="Lozano-Olvera R."/>
            <person name="Gomez-Gil B."/>
        </authorList>
    </citation>
    <scope>NUCLEOTIDE SEQUENCE [LARGE SCALE GENOMIC DNA]</scope>
    <source>
        <strain evidence="1 2">CAIM 1751</strain>
    </source>
</reference>